<dbReference type="Proteomes" id="UP000540989">
    <property type="component" value="Unassembled WGS sequence"/>
</dbReference>
<protein>
    <recommendedName>
        <fullName evidence="4">Alpha-L-rhamnosidase six-hairpin glycosidase domain-containing protein</fullName>
    </recommendedName>
</protein>
<proteinExistence type="predicted"/>
<evidence type="ECO:0000313" key="3">
    <source>
        <dbReference type="Proteomes" id="UP000540989"/>
    </source>
</evidence>
<comment type="caution">
    <text evidence="2">The sequence shown here is derived from an EMBL/GenBank/DDBJ whole genome shotgun (WGS) entry which is preliminary data.</text>
</comment>
<dbReference type="SUPFAM" id="SSF48208">
    <property type="entry name" value="Six-hairpin glycosidases"/>
    <property type="match status" value="1"/>
</dbReference>
<feature type="compositionally biased region" description="Basic and acidic residues" evidence="1">
    <location>
        <begin position="32"/>
        <end position="41"/>
    </location>
</feature>
<reference evidence="2 3" key="1">
    <citation type="submission" date="2020-08" db="EMBL/GenBank/DDBJ databases">
        <title>Genomic Encyclopedia of Type Strains, Phase IV (KMG-V): Genome sequencing to study the core and pangenomes of soil and plant-associated prokaryotes.</title>
        <authorList>
            <person name="Whitman W."/>
        </authorList>
    </citation>
    <scope>NUCLEOTIDE SEQUENCE [LARGE SCALE GENOMIC DNA]</scope>
    <source>
        <strain evidence="2 3">M8UP14</strain>
    </source>
</reference>
<dbReference type="AlphaFoldDB" id="A0A7W7ZET1"/>
<organism evidence="2 3">
    <name type="scientific">Granulicella aggregans</name>
    <dbReference type="NCBI Taxonomy" id="474949"/>
    <lineage>
        <taxon>Bacteria</taxon>
        <taxon>Pseudomonadati</taxon>
        <taxon>Acidobacteriota</taxon>
        <taxon>Terriglobia</taxon>
        <taxon>Terriglobales</taxon>
        <taxon>Acidobacteriaceae</taxon>
        <taxon>Granulicella</taxon>
    </lineage>
</organism>
<dbReference type="InterPro" id="IPR008928">
    <property type="entry name" value="6-hairpin_glycosidase_sf"/>
</dbReference>
<evidence type="ECO:0000256" key="1">
    <source>
        <dbReference type="SAM" id="MobiDB-lite"/>
    </source>
</evidence>
<gene>
    <name evidence="2" type="ORF">HDF16_003122</name>
</gene>
<keyword evidence="3" id="KW-1185">Reference proteome</keyword>
<evidence type="ECO:0000313" key="2">
    <source>
        <dbReference type="EMBL" id="MBB5058408.1"/>
    </source>
</evidence>
<evidence type="ECO:0008006" key="4">
    <source>
        <dbReference type="Google" id="ProtNLM"/>
    </source>
</evidence>
<dbReference type="PROSITE" id="PS51318">
    <property type="entry name" value="TAT"/>
    <property type="match status" value="1"/>
</dbReference>
<sequence length="858" mass="95131">MTTRRSFLKSLPLSGYGLALDAASASIPESDAESHEERLKLSPEPSSPFRPLDEIRVDSVAMGRLEVCDGDHQVYFRAAAARSFQFATAGALGTHSVSLIDTDGRVLARRLFHLDCQTQIEDEGGEFKRLLKDLEWTMFSDGPVSAVRNVDSVYTGFNTWVMDNTNTMKGMRYFWPEVKSSVDFYVANQREDGMVWENFESCTPAETDWERRFGYGGFVRRIEDDRLLLRRAPVENHVEAYLIESIHTAWKTTGDTPWMSSRLDAAIRAVHYSTSDPYRWSERFKLLKRGFTVDTWDFLCASESNLVGGDPMVIDLTKTHFGIFFGDNTHLISGLRKLAEMLHAADRESEALGFLALAAELEERLNALCWNGEFFTHWVPEDATLKLDLGVDIARQVSLSNAYSLNYGMSAERCSAIVRTYQRIRKEMPSTSPGEFYPIYPPFERGFESENAKWEYMNGGVMSCVAGELALGAFQHGFESYGLDILHRYATLARANHGFVPAILRGKSTEAPARTFSQINLRDLANADTGAGRPGVVGWMGEPENDLRKMPHGMQNFRDVPFDLIDPATNARRVCIAISSTEGFARHVSIPINASARSFYLLHTKGGDDLVGSLTLRYADGSSSTEYIRAGVNIGHWWGPTDGQFDDRSGPATPDRLQVAWRGANQKFGNVGVYVAGFSHPHPEKAIASIDLDCLETDAKWMVLGLTLSDAAMHLPPWNDISFGMPNNWGAAALTAALIEGLAGVRDQGAAFSHVALTPRWLSSGVNNATVSVRYPASRGYVHYRYRFDSSARRIEVAFTGSAKRFEVAIPLPPGMAAKLTVVDGEEQSPQFQTSGSSTKLAFIVEGFGAHTLDLHLT</sequence>
<dbReference type="GO" id="GO:0005975">
    <property type="term" value="P:carbohydrate metabolic process"/>
    <property type="evidence" value="ECO:0007669"/>
    <property type="project" value="InterPro"/>
</dbReference>
<dbReference type="Gene3D" id="1.50.10.10">
    <property type="match status" value="1"/>
</dbReference>
<name>A0A7W7ZET1_9BACT</name>
<dbReference type="RefSeq" id="WP_184218036.1">
    <property type="nucleotide sequence ID" value="NZ_JACHIP010000004.1"/>
</dbReference>
<dbReference type="InterPro" id="IPR012341">
    <property type="entry name" value="6hp_glycosidase-like_sf"/>
</dbReference>
<accession>A0A7W7ZET1</accession>
<dbReference type="InterPro" id="IPR006311">
    <property type="entry name" value="TAT_signal"/>
</dbReference>
<dbReference type="EMBL" id="JACHIP010000004">
    <property type="protein sequence ID" value="MBB5058408.1"/>
    <property type="molecule type" value="Genomic_DNA"/>
</dbReference>
<feature type="region of interest" description="Disordered" evidence="1">
    <location>
        <begin position="27"/>
        <end position="47"/>
    </location>
</feature>